<name>A0ABT4I9I2_9ACTO</name>
<gene>
    <name evidence="5" type="ORF">OHJ16_09090</name>
</gene>
<keyword evidence="6" id="KW-1185">Reference proteome</keyword>
<dbReference type="Pfam" id="PF19040">
    <property type="entry name" value="SGNH"/>
    <property type="match status" value="1"/>
</dbReference>
<evidence type="ECO:0000256" key="1">
    <source>
        <dbReference type="SAM" id="MobiDB-lite"/>
    </source>
</evidence>
<dbReference type="Pfam" id="PF01757">
    <property type="entry name" value="Acyl_transf_3"/>
    <property type="match status" value="1"/>
</dbReference>
<evidence type="ECO:0000259" key="4">
    <source>
        <dbReference type="Pfam" id="PF19040"/>
    </source>
</evidence>
<proteinExistence type="predicted"/>
<feature type="transmembrane region" description="Helical" evidence="2">
    <location>
        <begin position="411"/>
        <end position="431"/>
    </location>
</feature>
<feature type="transmembrane region" description="Helical" evidence="2">
    <location>
        <begin position="197"/>
        <end position="214"/>
    </location>
</feature>
<protein>
    <submittedName>
        <fullName evidence="5">Acyltransferase family protein</fullName>
    </submittedName>
</protein>
<feature type="transmembrane region" description="Helical" evidence="2">
    <location>
        <begin position="253"/>
        <end position="269"/>
    </location>
</feature>
<dbReference type="GO" id="GO:0016746">
    <property type="term" value="F:acyltransferase activity"/>
    <property type="evidence" value="ECO:0007669"/>
    <property type="project" value="UniProtKB-KW"/>
</dbReference>
<feature type="domain" description="SGNH" evidence="4">
    <location>
        <begin position="497"/>
        <end position="710"/>
    </location>
</feature>
<comment type="caution">
    <text evidence="5">The sequence shown here is derived from an EMBL/GenBank/DDBJ whole genome shotgun (WGS) entry which is preliminary data.</text>
</comment>
<keyword evidence="5" id="KW-0012">Acyltransferase</keyword>
<evidence type="ECO:0000259" key="3">
    <source>
        <dbReference type="Pfam" id="PF01757"/>
    </source>
</evidence>
<feature type="transmembrane region" description="Helical" evidence="2">
    <location>
        <begin position="281"/>
        <end position="301"/>
    </location>
</feature>
<reference evidence="5" key="1">
    <citation type="submission" date="2022-10" db="EMBL/GenBank/DDBJ databases">
        <title>Genome sequence of Actinomyces israelii ATCC 10048.</title>
        <authorList>
            <person name="Watt R.M."/>
            <person name="Tong W.M."/>
        </authorList>
    </citation>
    <scope>NUCLEOTIDE SEQUENCE</scope>
    <source>
        <strain evidence="5">ATCC 10048</strain>
    </source>
</reference>
<feature type="transmembrane region" description="Helical" evidence="2">
    <location>
        <begin position="221"/>
        <end position="241"/>
    </location>
</feature>
<dbReference type="PANTHER" id="PTHR23028:SF53">
    <property type="entry name" value="ACYL_TRANSF_3 DOMAIN-CONTAINING PROTEIN"/>
    <property type="match status" value="1"/>
</dbReference>
<dbReference type="RefSeq" id="WP_268917638.1">
    <property type="nucleotide sequence ID" value="NZ_JAPTMY010000018.1"/>
</dbReference>
<keyword evidence="2" id="KW-0472">Membrane</keyword>
<keyword evidence="2" id="KW-0812">Transmembrane</keyword>
<keyword evidence="2" id="KW-1133">Transmembrane helix</keyword>
<sequence>MSSVVAQRPRSQDIETSKANEANEANESPRPTAARGRAPVRICRRVFRRRPAKPGRRLDIQGLRAVCMIQVLGFHAWRIGSPIGVDAFIMISAYLMTGAFVRRAEAGRTPWVVERWLHTFKRLMPPLVVTVLITVAASLLVLPRNRWIEVLVQGAASVTYWQNWRLAAVSADYFADNHAVSSPLQHLWSMSMQGQVFLLWPVLMAVCAGFASLMRLSVRRVVAVAFAALAAVSLTWLITAAPADGSVYFDTRARIWEFALGSAIAAAAPRLRPRRAWARWLASWLGLGALVLFCLVSIGTYPGPMAAVPMAAVAAILLCDTGPRGGTVSHLLSWRPLVALGDCSYAVYLVHWPLFVLYLTATDQETFDLRTGATLIAIVLVAATIMTWGVDRPAQVFPRSGRRLGIQAAMVVTSLVVGGIPLGVAGGAIAYQREQEIAQQIEVGVDPDHPGALALGKGQASEWTKPPVPGPLAVTAEWVSLSGTECDEDVTERVDSENSSCRRLPSSSDEAVRAVVVGDSHAAQNIVPTLRLLHDTEDWDITAYLKGACSFGLPEYYKGSCRDRNSVALEQIEADPPDVVVLQTTETAKDSSSEVLRPGIKRLVEQLTGEGIAVIGFRDNPRSDKSLYECASTVGPETMVGGCVFPKEDVMAAEDPAKLLEEMPLFHQIDAGDMLCPGDVCGTIIGDVFVYMDDNHVSATYSRTMAPELASRIKQAMGIEQPG</sequence>
<evidence type="ECO:0000313" key="6">
    <source>
        <dbReference type="Proteomes" id="UP001072034"/>
    </source>
</evidence>
<dbReference type="InterPro" id="IPR002656">
    <property type="entry name" value="Acyl_transf_3_dom"/>
</dbReference>
<feature type="transmembrane region" description="Helical" evidence="2">
    <location>
        <begin position="337"/>
        <end position="359"/>
    </location>
</feature>
<feature type="transmembrane region" description="Helical" evidence="2">
    <location>
        <begin position="83"/>
        <end position="102"/>
    </location>
</feature>
<dbReference type="InterPro" id="IPR043968">
    <property type="entry name" value="SGNH"/>
</dbReference>
<dbReference type="InterPro" id="IPR050879">
    <property type="entry name" value="Acyltransferase_3"/>
</dbReference>
<organism evidence="5 6">
    <name type="scientific">Actinomyces israelii</name>
    <dbReference type="NCBI Taxonomy" id="1659"/>
    <lineage>
        <taxon>Bacteria</taxon>
        <taxon>Bacillati</taxon>
        <taxon>Actinomycetota</taxon>
        <taxon>Actinomycetes</taxon>
        <taxon>Actinomycetales</taxon>
        <taxon>Actinomycetaceae</taxon>
        <taxon>Actinomyces</taxon>
    </lineage>
</organism>
<dbReference type="EMBL" id="JAPTMY010000018">
    <property type="protein sequence ID" value="MCZ0858196.1"/>
    <property type="molecule type" value="Genomic_DNA"/>
</dbReference>
<evidence type="ECO:0000256" key="2">
    <source>
        <dbReference type="SAM" id="Phobius"/>
    </source>
</evidence>
<feature type="transmembrane region" description="Helical" evidence="2">
    <location>
        <begin position="123"/>
        <end position="142"/>
    </location>
</feature>
<feature type="region of interest" description="Disordered" evidence="1">
    <location>
        <begin position="1"/>
        <end position="36"/>
    </location>
</feature>
<dbReference type="PANTHER" id="PTHR23028">
    <property type="entry name" value="ACETYLTRANSFERASE"/>
    <property type="match status" value="1"/>
</dbReference>
<feature type="domain" description="Acyltransferase 3" evidence="3">
    <location>
        <begin position="59"/>
        <end position="384"/>
    </location>
</feature>
<feature type="transmembrane region" description="Helical" evidence="2">
    <location>
        <begin position="371"/>
        <end position="390"/>
    </location>
</feature>
<evidence type="ECO:0000313" key="5">
    <source>
        <dbReference type="EMBL" id="MCZ0858196.1"/>
    </source>
</evidence>
<feature type="transmembrane region" description="Helical" evidence="2">
    <location>
        <begin position="58"/>
        <end position="77"/>
    </location>
</feature>
<accession>A0ABT4I9I2</accession>
<dbReference type="Proteomes" id="UP001072034">
    <property type="component" value="Unassembled WGS sequence"/>
</dbReference>
<keyword evidence="5" id="KW-0808">Transferase</keyword>